<evidence type="ECO:0000256" key="2">
    <source>
        <dbReference type="ARBA" id="ARBA00047899"/>
    </source>
</evidence>
<proteinExistence type="predicted"/>
<keyword evidence="5" id="KW-1185">Reference proteome</keyword>
<evidence type="ECO:0000313" key="5">
    <source>
        <dbReference type="Proteomes" id="UP000094444"/>
    </source>
</evidence>
<name>A0A2P5HFC1_DIAHE</name>
<dbReference type="AlphaFoldDB" id="A0A2P5HFC1"/>
<comment type="catalytic activity">
    <reaction evidence="3">
        <text>L-seryl-[protein] + ATP = O-phospho-L-seryl-[protein] + ADP + H(+)</text>
        <dbReference type="Rhea" id="RHEA:17989"/>
        <dbReference type="Rhea" id="RHEA-COMP:9863"/>
        <dbReference type="Rhea" id="RHEA-COMP:11604"/>
        <dbReference type="ChEBI" id="CHEBI:15378"/>
        <dbReference type="ChEBI" id="CHEBI:29999"/>
        <dbReference type="ChEBI" id="CHEBI:30616"/>
        <dbReference type="ChEBI" id="CHEBI:83421"/>
        <dbReference type="ChEBI" id="CHEBI:456216"/>
        <dbReference type="EC" id="2.7.11.1"/>
    </reaction>
</comment>
<organism evidence="4 5">
    <name type="scientific">Diaporthe helianthi</name>
    <dbReference type="NCBI Taxonomy" id="158607"/>
    <lineage>
        <taxon>Eukaryota</taxon>
        <taxon>Fungi</taxon>
        <taxon>Dikarya</taxon>
        <taxon>Ascomycota</taxon>
        <taxon>Pezizomycotina</taxon>
        <taxon>Sordariomycetes</taxon>
        <taxon>Sordariomycetidae</taxon>
        <taxon>Diaporthales</taxon>
        <taxon>Diaporthaceae</taxon>
        <taxon>Diaporthe</taxon>
    </lineage>
</organism>
<comment type="catalytic activity">
    <reaction evidence="2">
        <text>L-threonyl-[protein] + ATP = O-phospho-L-threonyl-[protein] + ADP + H(+)</text>
        <dbReference type="Rhea" id="RHEA:46608"/>
        <dbReference type="Rhea" id="RHEA-COMP:11060"/>
        <dbReference type="Rhea" id="RHEA-COMP:11605"/>
        <dbReference type="ChEBI" id="CHEBI:15378"/>
        <dbReference type="ChEBI" id="CHEBI:30013"/>
        <dbReference type="ChEBI" id="CHEBI:30616"/>
        <dbReference type="ChEBI" id="CHEBI:61977"/>
        <dbReference type="ChEBI" id="CHEBI:456216"/>
        <dbReference type="EC" id="2.7.11.1"/>
    </reaction>
</comment>
<dbReference type="InterPro" id="IPR008266">
    <property type="entry name" value="Tyr_kinase_AS"/>
</dbReference>
<dbReference type="GO" id="GO:0004674">
    <property type="term" value="F:protein serine/threonine kinase activity"/>
    <property type="evidence" value="ECO:0007669"/>
    <property type="project" value="UniProtKB-EC"/>
</dbReference>
<dbReference type="Gene3D" id="1.10.510.10">
    <property type="entry name" value="Transferase(Phosphotransferase) domain 1"/>
    <property type="match status" value="1"/>
</dbReference>
<reference evidence="4" key="1">
    <citation type="submission" date="2017-09" db="EMBL/GenBank/DDBJ databases">
        <title>Polyketide synthases of a Diaporthe helianthi virulent isolate.</title>
        <authorList>
            <person name="Baroncelli R."/>
        </authorList>
    </citation>
    <scope>NUCLEOTIDE SEQUENCE [LARGE SCALE GENOMIC DNA]</scope>
    <source>
        <strain evidence="4">7/96</strain>
    </source>
</reference>
<gene>
    <name evidence="4" type="ORF">DHEL01_v212653</name>
</gene>
<accession>A0A2P5HFC1</accession>
<dbReference type="Proteomes" id="UP000094444">
    <property type="component" value="Unassembled WGS sequence"/>
</dbReference>
<evidence type="ECO:0000313" key="4">
    <source>
        <dbReference type="EMBL" id="POS68952.1"/>
    </source>
</evidence>
<dbReference type="STRING" id="158607.A0A2P5HFC1"/>
<protein>
    <recommendedName>
        <fullName evidence="1">non-specific serine/threonine protein kinase</fullName>
        <ecNumber evidence="1">2.7.11.1</ecNumber>
    </recommendedName>
</protein>
<dbReference type="EC" id="2.7.11.1" evidence="1"/>
<sequence>MGLLNNYKPEKLFTFEAADSYPYELTEWHVINWDQRRRILVTVAFEREIDEDLDEEFGTLCQALGKVVGDLDDDVNLLKFSKNFDLISASSDPTMDIFNVPLYCPVNMIPKKYQTGRVISRKDLVEVDRLKTGVDLVTYRFEPKSTAVFKYGVDPQQAPRNWRELNCWLRVSEHPNVVPFEYIITDFQDVPRHGTDMEVVVGFTSTFIPGGTFEDNRSRDFKLKYLEQLIEVVDDLNLKFGIVHADITRRNIVINPTTDTLQLFDFNVSLRANSESGKPDPPRFTRDKIDVNSVVATVYEIITGDSERAAAIIEHGEPTSTVTRMKWVKRPDVCLDAGISSYQRTLRCWLRRRNRPLNRVRHFKQAQSPLEEWPQPWAPKIPAMRSDGSLITSWDDAGTRSSVDVGAMRALGLKFVTWERPAHNRIPEGFRVLADGTLVAQADLDGDAQGHAVGSRSGHRDQLALKGVKRRKGRAPGGDV</sequence>
<dbReference type="OrthoDB" id="4062651at2759"/>
<dbReference type="InParanoid" id="A0A2P5HFC1"/>
<dbReference type="PROSITE" id="PS00109">
    <property type="entry name" value="PROTEIN_KINASE_TYR"/>
    <property type="match status" value="1"/>
</dbReference>
<comment type="caution">
    <text evidence="4">The sequence shown here is derived from an EMBL/GenBank/DDBJ whole genome shotgun (WGS) entry which is preliminary data.</text>
</comment>
<dbReference type="InterPro" id="IPR011009">
    <property type="entry name" value="Kinase-like_dom_sf"/>
</dbReference>
<evidence type="ECO:0000256" key="1">
    <source>
        <dbReference type="ARBA" id="ARBA00012513"/>
    </source>
</evidence>
<evidence type="ECO:0000256" key="3">
    <source>
        <dbReference type="ARBA" id="ARBA00048679"/>
    </source>
</evidence>
<dbReference type="EMBL" id="MAVT02002867">
    <property type="protein sequence ID" value="POS68952.1"/>
    <property type="molecule type" value="Genomic_DNA"/>
</dbReference>
<dbReference type="SUPFAM" id="SSF56112">
    <property type="entry name" value="Protein kinase-like (PK-like)"/>
    <property type="match status" value="1"/>
</dbReference>